<evidence type="ECO:0000256" key="1">
    <source>
        <dbReference type="SAM" id="SignalP"/>
    </source>
</evidence>
<sequence length="179" mass="19012">MREQILRRSLLAGAGLALLAAVAGCATTEQIDTQPAFYINLAKTGKPVDAAAAASLLSDYRTARGLPAVTIDDTLSRLAQDQANAMAKADNLSHEVGGRNFITRIKASGYDAKRAVENVGAGYHTLAEAFSGWRDSPSHNKNMLEPGVTRMGIATANAPNSKYKVYWALILAQPDAPAR</sequence>
<dbReference type="PANTHER" id="PTHR31157">
    <property type="entry name" value="SCP DOMAIN-CONTAINING PROTEIN"/>
    <property type="match status" value="1"/>
</dbReference>
<dbReference type="PANTHER" id="PTHR31157:SF1">
    <property type="entry name" value="SCP DOMAIN-CONTAINING PROTEIN"/>
    <property type="match status" value="1"/>
</dbReference>
<dbReference type="Proteomes" id="UP001245370">
    <property type="component" value="Unassembled WGS sequence"/>
</dbReference>
<evidence type="ECO:0000313" key="3">
    <source>
        <dbReference type="EMBL" id="GLI24966.1"/>
    </source>
</evidence>
<dbReference type="RefSeq" id="WP_281809676.1">
    <property type="nucleotide sequence ID" value="NZ_BSDO01000009.1"/>
</dbReference>
<dbReference type="PROSITE" id="PS51318">
    <property type="entry name" value="TAT"/>
    <property type="match status" value="1"/>
</dbReference>
<dbReference type="PROSITE" id="PS51257">
    <property type="entry name" value="PROKAR_LIPOPROTEIN"/>
    <property type="match status" value="1"/>
</dbReference>
<dbReference type="InterPro" id="IPR014044">
    <property type="entry name" value="CAP_dom"/>
</dbReference>
<dbReference type="InterPro" id="IPR035940">
    <property type="entry name" value="CAP_sf"/>
</dbReference>
<accession>A0A9W6CRT7</accession>
<evidence type="ECO:0000313" key="5">
    <source>
        <dbReference type="Proteomes" id="UP001144397"/>
    </source>
</evidence>
<dbReference type="SUPFAM" id="SSF55797">
    <property type="entry name" value="PR-1-like"/>
    <property type="match status" value="1"/>
</dbReference>
<dbReference type="Pfam" id="PF00188">
    <property type="entry name" value="CAP"/>
    <property type="match status" value="1"/>
</dbReference>
<evidence type="ECO:0000313" key="4">
    <source>
        <dbReference type="EMBL" id="MDR6336009.1"/>
    </source>
</evidence>
<evidence type="ECO:0000259" key="2">
    <source>
        <dbReference type="Pfam" id="PF00188"/>
    </source>
</evidence>
<reference evidence="3" key="1">
    <citation type="submission" date="2022-12" db="EMBL/GenBank/DDBJ databases">
        <title>Reference genome sequencing for broad-spectrum identification of bacterial and archaeal isolates by mass spectrometry.</title>
        <authorList>
            <person name="Sekiguchi Y."/>
            <person name="Tourlousse D.M."/>
        </authorList>
    </citation>
    <scope>NUCLEOTIDE SEQUENCE</scope>
    <source>
        <strain evidence="3">301</strain>
    </source>
</reference>
<feature type="domain" description="SCP" evidence="2">
    <location>
        <begin position="56"/>
        <end position="168"/>
    </location>
</feature>
<dbReference type="EMBL" id="BSDO01000009">
    <property type="protein sequence ID" value="GLI24966.1"/>
    <property type="molecule type" value="Genomic_DNA"/>
</dbReference>
<evidence type="ECO:0000313" key="6">
    <source>
        <dbReference type="Proteomes" id="UP001245370"/>
    </source>
</evidence>
<name>A0A9W6CRT7_XANFL</name>
<dbReference type="EMBL" id="JAVDPY010000010">
    <property type="protein sequence ID" value="MDR6336009.1"/>
    <property type="molecule type" value="Genomic_DNA"/>
</dbReference>
<feature type="chain" id="PRO_5040767742" evidence="1">
    <location>
        <begin position="26"/>
        <end position="179"/>
    </location>
</feature>
<organism evidence="3 5">
    <name type="scientific">Xanthobacter flavus</name>
    <dbReference type="NCBI Taxonomy" id="281"/>
    <lineage>
        <taxon>Bacteria</taxon>
        <taxon>Pseudomonadati</taxon>
        <taxon>Pseudomonadota</taxon>
        <taxon>Alphaproteobacteria</taxon>
        <taxon>Hyphomicrobiales</taxon>
        <taxon>Xanthobacteraceae</taxon>
        <taxon>Xanthobacter</taxon>
    </lineage>
</organism>
<comment type="caution">
    <text evidence="3">The sequence shown here is derived from an EMBL/GenBank/DDBJ whole genome shotgun (WGS) entry which is preliminary data.</text>
</comment>
<protein>
    <submittedName>
        <fullName evidence="4">Uncharacterized protein YkwD</fullName>
    </submittedName>
</protein>
<keyword evidence="1" id="KW-0732">Signal</keyword>
<dbReference type="CDD" id="cd05379">
    <property type="entry name" value="CAP_bacterial"/>
    <property type="match status" value="1"/>
</dbReference>
<dbReference type="Gene3D" id="3.40.33.10">
    <property type="entry name" value="CAP"/>
    <property type="match status" value="1"/>
</dbReference>
<dbReference type="GeneID" id="95765409"/>
<reference evidence="4 6" key="2">
    <citation type="submission" date="2023-07" db="EMBL/GenBank/DDBJ databases">
        <title>Genomic Encyclopedia of Type Strains, Phase IV (KMG-IV): sequencing the most valuable type-strain genomes for metagenomic binning, comparative biology and taxonomic classification.</title>
        <authorList>
            <person name="Goeker M."/>
        </authorList>
    </citation>
    <scope>NUCLEOTIDE SEQUENCE [LARGE SCALE GENOMIC DNA]</scope>
    <source>
        <strain evidence="4 6">DSM 338</strain>
    </source>
</reference>
<dbReference type="Proteomes" id="UP001144397">
    <property type="component" value="Unassembled WGS sequence"/>
</dbReference>
<feature type="signal peptide" evidence="1">
    <location>
        <begin position="1"/>
        <end position="25"/>
    </location>
</feature>
<dbReference type="AlphaFoldDB" id="A0A9W6CRT7"/>
<dbReference type="InterPro" id="IPR006311">
    <property type="entry name" value="TAT_signal"/>
</dbReference>
<gene>
    <name evidence="4" type="ORF">GGQ86_004507</name>
    <name evidence="3" type="ORF">XFLAVUS301_46400</name>
</gene>
<keyword evidence="6" id="KW-1185">Reference proteome</keyword>
<proteinExistence type="predicted"/>